<dbReference type="EMBL" id="VHII01000001">
    <property type="protein sequence ID" value="KAF1395100.1"/>
    <property type="molecule type" value="Genomic_DNA"/>
</dbReference>
<evidence type="ECO:0000313" key="3">
    <source>
        <dbReference type="Proteomes" id="UP000465112"/>
    </source>
</evidence>
<feature type="compositionally biased region" description="Low complexity" evidence="1">
    <location>
        <begin position="102"/>
        <end position="115"/>
    </location>
</feature>
<feature type="compositionally biased region" description="Polar residues" evidence="1">
    <location>
        <begin position="38"/>
        <end position="50"/>
    </location>
</feature>
<organism evidence="2 3">
    <name type="scientific">Perca fluviatilis</name>
    <name type="common">European perch</name>
    <dbReference type="NCBI Taxonomy" id="8168"/>
    <lineage>
        <taxon>Eukaryota</taxon>
        <taxon>Metazoa</taxon>
        <taxon>Chordata</taxon>
        <taxon>Craniata</taxon>
        <taxon>Vertebrata</taxon>
        <taxon>Euteleostomi</taxon>
        <taxon>Actinopterygii</taxon>
        <taxon>Neopterygii</taxon>
        <taxon>Teleostei</taxon>
        <taxon>Neoteleostei</taxon>
        <taxon>Acanthomorphata</taxon>
        <taxon>Eupercaria</taxon>
        <taxon>Perciformes</taxon>
        <taxon>Percoidei</taxon>
        <taxon>Percidae</taxon>
        <taxon>Percinae</taxon>
        <taxon>Perca</taxon>
    </lineage>
</organism>
<evidence type="ECO:0000256" key="1">
    <source>
        <dbReference type="SAM" id="MobiDB-lite"/>
    </source>
</evidence>
<dbReference type="AlphaFoldDB" id="A0A6A5FJR5"/>
<reference evidence="2 3" key="1">
    <citation type="submission" date="2019-06" db="EMBL/GenBank/DDBJ databases">
        <title>A chromosome-scale genome assembly of the European perch, Perca fluviatilis.</title>
        <authorList>
            <person name="Roques C."/>
            <person name="Zahm M."/>
            <person name="Cabau C."/>
            <person name="Klopp C."/>
            <person name="Bouchez O."/>
            <person name="Donnadieu C."/>
            <person name="Kuhl H."/>
            <person name="Gislard M."/>
            <person name="Guendouz S."/>
            <person name="Journot L."/>
            <person name="Haffray P."/>
            <person name="Bestin A."/>
            <person name="Morvezen R."/>
            <person name="Feron R."/>
            <person name="Wen M."/>
            <person name="Jouanno E."/>
            <person name="Herpin A."/>
            <person name="Schartl M."/>
            <person name="Postlethwait J."/>
            <person name="Schaerlinger B."/>
            <person name="Chardard D."/>
            <person name="Lecocq T."/>
            <person name="Poncet C."/>
            <person name="Jaffrelo L."/>
            <person name="Lampietro C."/>
            <person name="Guiguen Y."/>
        </authorList>
    </citation>
    <scope>NUCLEOTIDE SEQUENCE [LARGE SCALE GENOMIC DNA]</scope>
    <source>
        <tissue evidence="2">Blood</tissue>
    </source>
</reference>
<evidence type="ECO:0000313" key="2">
    <source>
        <dbReference type="EMBL" id="KAF1395100.1"/>
    </source>
</evidence>
<feature type="compositionally biased region" description="Basic and acidic residues" evidence="1">
    <location>
        <begin position="79"/>
        <end position="95"/>
    </location>
</feature>
<comment type="caution">
    <text evidence="2">The sequence shown here is derived from an EMBL/GenBank/DDBJ whole genome shotgun (WGS) entry which is preliminary data.</text>
</comment>
<name>A0A6A5FJR5_PERFL</name>
<feature type="compositionally biased region" description="Polar residues" evidence="1">
    <location>
        <begin position="64"/>
        <end position="77"/>
    </location>
</feature>
<sequence length="122" mass="12792">MSTAAPPPPPPPPPSHPSHGHQRESITPSPGYAAIPYSSDSPPVQETSPSPEAIHGAEGAPASSLLSVQNGPQSPLSEGQKDNPSDSEVRHHPVQETDPVPQTEQQDDITNQTDQTGEDQLT</sequence>
<gene>
    <name evidence="2" type="ORF">PFLUV_G00008050</name>
</gene>
<feature type="compositionally biased region" description="Pro residues" evidence="1">
    <location>
        <begin position="1"/>
        <end position="16"/>
    </location>
</feature>
<feature type="region of interest" description="Disordered" evidence="1">
    <location>
        <begin position="1"/>
        <end position="122"/>
    </location>
</feature>
<keyword evidence="3" id="KW-1185">Reference proteome</keyword>
<protein>
    <submittedName>
        <fullName evidence="2">Uncharacterized protein</fullName>
    </submittedName>
</protein>
<dbReference type="Proteomes" id="UP000465112">
    <property type="component" value="Chromosome 1"/>
</dbReference>
<proteinExistence type="predicted"/>
<accession>A0A6A5FJR5</accession>